<dbReference type="Pfam" id="PF06252">
    <property type="entry name" value="GemA"/>
    <property type="match status" value="1"/>
</dbReference>
<name>A0AA44EPW4_9HYPH</name>
<dbReference type="Proteomes" id="UP001155820">
    <property type="component" value="Unassembled WGS sequence"/>
</dbReference>
<keyword evidence="2" id="KW-1185">Reference proteome</keyword>
<proteinExistence type="predicted"/>
<reference evidence="1" key="1">
    <citation type="submission" date="2019-07" db="EMBL/GenBank/DDBJ databases">
        <title>FDA dAtabase for Regulatory Grade micrObial Sequences (FDA-ARGOS): Supporting development and validation of Infectious Disease Dx tests.</title>
        <authorList>
            <person name="Bachman M."/>
            <person name="Young C."/>
            <person name="Tallon L."/>
            <person name="Sadzewicz L."/>
            <person name="Vavikolanu K."/>
            <person name="Mehta A."/>
            <person name="Aluvathingal J."/>
            <person name="Nadendla S."/>
            <person name="Nandy P."/>
            <person name="Geyer C."/>
            <person name="Yan Y."/>
            <person name="Sichtig H."/>
        </authorList>
    </citation>
    <scope>NUCLEOTIDE SEQUENCE</scope>
    <source>
        <strain evidence="1">FDAARGOS_618</strain>
    </source>
</reference>
<evidence type="ECO:0000313" key="1">
    <source>
        <dbReference type="EMBL" id="NRF22859.1"/>
    </source>
</evidence>
<protein>
    <submittedName>
        <fullName evidence="1">Regulatory protein GemA</fullName>
    </submittedName>
</protein>
<dbReference type="RefSeq" id="WP_172874199.1">
    <property type="nucleotide sequence ID" value="NZ_JABRWL010000006.1"/>
</dbReference>
<dbReference type="EMBL" id="JABRWM010000006">
    <property type="protein sequence ID" value="NRF22859.1"/>
    <property type="molecule type" value="Genomic_DNA"/>
</dbReference>
<sequence length="130" mass="14608">MNTMAVINIARQQLGMEETDYRALLLRVGKSASLRSMTEGQRLAVVDELKRLGFKVKPTSKKLPLASKPYIRLVHALWKSCHRKGVIEDGSRQALRTFVKKRSGVDDPDFLTFAQANPIIDILKAMEARG</sequence>
<evidence type="ECO:0000313" key="2">
    <source>
        <dbReference type="Proteomes" id="UP001155820"/>
    </source>
</evidence>
<dbReference type="AlphaFoldDB" id="A0AA44EPW4"/>
<accession>A0AA44EPW4</accession>
<comment type="caution">
    <text evidence="1">The sequence shown here is derived from an EMBL/GenBank/DDBJ whole genome shotgun (WGS) entry which is preliminary data.</text>
</comment>
<gene>
    <name evidence="1" type="ORF">FOB26_27785</name>
</gene>
<organism evidence="1 2">
    <name type="scientific">Agrobacterium pusense</name>
    <dbReference type="NCBI Taxonomy" id="648995"/>
    <lineage>
        <taxon>Bacteria</taxon>
        <taxon>Pseudomonadati</taxon>
        <taxon>Pseudomonadota</taxon>
        <taxon>Alphaproteobacteria</taxon>
        <taxon>Hyphomicrobiales</taxon>
        <taxon>Rhizobiaceae</taxon>
        <taxon>Rhizobium/Agrobacterium group</taxon>
        <taxon>Agrobacterium</taxon>
    </lineage>
</organism>
<dbReference type="InterPro" id="IPR009363">
    <property type="entry name" value="Phage_Mu_Gp16"/>
</dbReference>